<keyword evidence="1" id="KW-1133">Transmembrane helix</keyword>
<protein>
    <recommendedName>
        <fullName evidence="4">DUF5412 domain-containing protein</fullName>
    </recommendedName>
</protein>
<name>A0ABS2N9V8_9BACI</name>
<proteinExistence type="predicted"/>
<keyword evidence="3" id="KW-1185">Reference proteome</keyword>
<dbReference type="Proteomes" id="UP001646157">
    <property type="component" value="Unassembled WGS sequence"/>
</dbReference>
<evidence type="ECO:0000313" key="3">
    <source>
        <dbReference type="Proteomes" id="UP001646157"/>
    </source>
</evidence>
<sequence length="136" mass="15806">MEPKEEVNVKDEKRKFYKKLLKIFVIIGLLFVGLVGYGVYLAFFDMNRLPTGEYLTEETSPDGKYTLKAYVTNGGATTSYAIRGELLFNERNNKTKNIYWNYREDTANITWTDNDTVVINGYSLDVPNDKFDFRNQ</sequence>
<evidence type="ECO:0000313" key="2">
    <source>
        <dbReference type="EMBL" id="MBM7584647.1"/>
    </source>
</evidence>
<organism evidence="2 3">
    <name type="scientific">Rossellomorea pakistanensis</name>
    <dbReference type="NCBI Taxonomy" id="992288"/>
    <lineage>
        <taxon>Bacteria</taxon>
        <taxon>Bacillati</taxon>
        <taxon>Bacillota</taxon>
        <taxon>Bacilli</taxon>
        <taxon>Bacillales</taxon>
        <taxon>Bacillaceae</taxon>
        <taxon>Rossellomorea</taxon>
    </lineage>
</organism>
<accession>A0ABS2N9V8</accession>
<keyword evidence="1" id="KW-0472">Membrane</keyword>
<reference evidence="2 3" key="1">
    <citation type="submission" date="2021-01" db="EMBL/GenBank/DDBJ databases">
        <title>Genomic Encyclopedia of Type Strains, Phase IV (KMG-IV): sequencing the most valuable type-strain genomes for metagenomic binning, comparative biology and taxonomic classification.</title>
        <authorList>
            <person name="Goeker M."/>
        </authorList>
    </citation>
    <scope>NUCLEOTIDE SEQUENCE [LARGE SCALE GENOMIC DNA]</scope>
    <source>
        <strain evidence="2 3">DSM 24834</strain>
    </source>
</reference>
<dbReference type="InterPro" id="IPR035406">
    <property type="entry name" value="DUF5412"/>
</dbReference>
<dbReference type="Pfam" id="PF17428">
    <property type="entry name" value="DUF5412"/>
    <property type="match status" value="1"/>
</dbReference>
<feature type="transmembrane region" description="Helical" evidence="1">
    <location>
        <begin position="20"/>
        <end position="43"/>
    </location>
</feature>
<comment type="caution">
    <text evidence="2">The sequence shown here is derived from an EMBL/GenBank/DDBJ whole genome shotgun (WGS) entry which is preliminary data.</text>
</comment>
<keyword evidence="1" id="KW-0812">Transmembrane</keyword>
<gene>
    <name evidence="2" type="ORF">JOC86_001184</name>
</gene>
<dbReference type="EMBL" id="JAFBDZ010000001">
    <property type="protein sequence ID" value="MBM7584647.1"/>
    <property type="molecule type" value="Genomic_DNA"/>
</dbReference>
<evidence type="ECO:0000256" key="1">
    <source>
        <dbReference type="SAM" id="Phobius"/>
    </source>
</evidence>
<evidence type="ECO:0008006" key="4">
    <source>
        <dbReference type="Google" id="ProtNLM"/>
    </source>
</evidence>